<feature type="region of interest" description="Disordered" evidence="1">
    <location>
        <begin position="139"/>
        <end position="203"/>
    </location>
</feature>
<dbReference type="EMBL" id="BGZK01007442">
    <property type="protein sequence ID" value="GBP03961.1"/>
    <property type="molecule type" value="Genomic_DNA"/>
</dbReference>
<dbReference type="Proteomes" id="UP000299102">
    <property type="component" value="Unassembled WGS sequence"/>
</dbReference>
<dbReference type="OrthoDB" id="102511at2759"/>
<accession>A0A4C1SSC8</accession>
<evidence type="ECO:0000256" key="1">
    <source>
        <dbReference type="SAM" id="MobiDB-lite"/>
    </source>
</evidence>
<proteinExistence type="predicted"/>
<name>A0A4C1SSC8_EUMVA</name>
<feature type="compositionally biased region" description="Basic and acidic residues" evidence="1">
    <location>
        <begin position="175"/>
        <end position="191"/>
    </location>
</feature>
<comment type="caution">
    <text evidence="2">The sequence shown here is derived from an EMBL/GenBank/DDBJ whole genome shotgun (WGS) entry which is preliminary data.</text>
</comment>
<dbReference type="STRING" id="151549.A0A4C1SSC8"/>
<feature type="compositionally biased region" description="Acidic residues" evidence="1">
    <location>
        <begin position="192"/>
        <end position="201"/>
    </location>
</feature>
<dbReference type="AlphaFoldDB" id="A0A4C1SSC8"/>
<keyword evidence="3" id="KW-1185">Reference proteome</keyword>
<reference evidence="2 3" key="1">
    <citation type="journal article" date="2019" name="Commun. Biol.">
        <title>The bagworm genome reveals a unique fibroin gene that provides high tensile strength.</title>
        <authorList>
            <person name="Kono N."/>
            <person name="Nakamura H."/>
            <person name="Ohtoshi R."/>
            <person name="Tomita M."/>
            <person name="Numata K."/>
            <person name="Arakawa K."/>
        </authorList>
    </citation>
    <scope>NUCLEOTIDE SEQUENCE [LARGE SCALE GENOMIC DNA]</scope>
</reference>
<sequence length="239" mass="27806">MALEHILTLAASQSMLALKNSLLPVREKQLIKREISSELLSYHEFIRRKVLIEYREHNKIWHRRKQGQVLMQDVEEYQHPVTQTATTATTTQRSTADIQKRPSTELRVNVVRRLHLQQHKSPANVGNFEMSQIISPIASKHQEQQPQTSSEPIASTPHMARPALRRPGDDITSDISKRAHVADDIKEKEPFEEAQEEEEEITLFPPEEPKYSPLSYIQFVEEDYLHFMSNLFFIICQNE</sequence>
<feature type="compositionally biased region" description="Polar residues" evidence="1">
    <location>
        <begin position="144"/>
        <end position="153"/>
    </location>
</feature>
<evidence type="ECO:0000313" key="2">
    <source>
        <dbReference type="EMBL" id="GBP03961.1"/>
    </source>
</evidence>
<gene>
    <name evidence="2" type="ORF">EVAR_72153_1</name>
</gene>
<evidence type="ECO:0000313" key="3">
    <source>
        <dbReference type="Proteomes" id="UP000299102"/>
    </source>
</evidence>
<protein>
    <submittedName>
        <fullName evidence="2">Uncharacterized protein</fullName>
    </submittedName>
</protein>
<organism evidence="2 3">
    <name type="scientific">Eumeta variegata</name>
    <name type="common">Bagworm moth</name>
    <name type="synonym">Eumeta japonica</name>
    <dbReference type="NCBI Taxonomy" id="151549"/>
    <lineage>
        <taxon>Eukaryota</taxon>
        <taxon>Metazoa</taxon>
        <taxon>Ecdysozoa</taxon>
        <taxon>Arthropoda</taxon>
        <taxon>Hexapoda</taxon>
        <taxon>Insecta</taxon>
        <taxon>Pterygota</taxon>
        <taxon>Neoptera</taxon>
        <taxon>Endopterygota</taxon>
        <taxon>Lepidoptera</taxon>
        <taxon>Glossata</taxon>
        <taxon>Ditrysia</taxon>
        <taxon>Tineoidea</taxon>
        <taxon>Psychidae</taxon>
        <taxon>Oiketicinae</taxon>
        <taxon>Eumeta</taxon>
    </lineage>
</organism>